<evidence type="ECO:0000259" key="3">
    <source>
        <dbReference type="Pfam" id="PF03413"/>
    </source>
</evidence>
<dbReference type="InterPro" id="IPR025711">
    <property type="entry name" value="PepSY"/>
</dbReference>
<dbReference type="Proteomes" id="UP001519290">
    <property type="component" value="Unassembled WGS sequence"/>
</dbReference>
<dbReference type="Pfam" id="PF03413">
    <property type="entry name" value="PepSY"/>
    <property type="match status" value="2"/>
</dbReference>
<comment type="caution">
    <text evidence="4">The sequence shown here is derived from an EMBL/GenBank/DDBJ whole genome shotgun (WGS) entry which is preliminary data.</text>
</comment>
<accession>A0ABS4X4M9</accession>
<name>A0ABS4X4M9_9MICO</name>
<keyword evidence="2" id="KW-0732">Signal</keyword>
<sequence length="241" mass="24010">MTRTARSRSTVRAAALGAFVIALAAGCGGQGDENGEGITQGEGSGGSASDGGGSDGASDGGASGGASDGGGSDEASDGGGSDDAASGSGQASALPADADLASEQLPVPAEEAVGIAVQTAGGGETESVSIDHDDDRGWTWEIEVAVDGSEHNLDIDATTGKVLEHEEDDDRVEDPVVDVTSPMTPQEAIDLAVAERDSRVSGWDLDSDDGAIRYQVDIQSSGDDDVEVGVDVESGEVRVED</sequence>
<evidence type="ECO:0000256" key="1">
    <source>
        <dbReference type="SAM" id="MobiDB-lite"/>
    </source>
</evidence>
<feature type="compositionally biased region" description="Gly residues" evidence="1">
    <location>
        <begin position="29"/>
        <end position="81"/>
    </location>
</feature>
<feature type="region of interest" description="Disordered" evidence="1">
    <location>
        <begin position="217"/>
        <end position="241"/>
    </location>
</feature>
<feature type="signal peptide" evidence="2">
    <location>
        <begin position="1"/>
        <end position="24"/>
    </location>
</feature>
<feature type="region of interest" description="Disordered" evidence="1">
    <location>
        <begin position="29"/>
        <end position="111"/>
    </location>
</feature>
<dbReference type="PROSITE" id="PS51257">
    <property type="entry name" value="PROKAR_LIPOPROTEIN"/>
    <property type="match status" value="1"/>
</dbReference>
<organism evidence="4 5">
    <name type="scientific">Brachybacterium sacelli</name>
    <dbReference type="NCBI Taxonomy" id="173364"/>
    <lineage>
        <taxon>Bacteria</taxon>
        <taxon>Bacillati</taxon>
        <taxon>Actinomycetota</taxon>
        <taxon>Actinomycetes</taxon>
        <taxon>Micrococcales</taxon>
        <taxon>Dermabacteraceae</taxon>
        <taxon>Brachybacterium</taxon>
    </lineage>
</organism>
<gene>
    <name evidence="4" type="ORF">JOF43_003411</name>
</gene>
<reference evidence="4 5" key="1">
    <citation type="submission" date="2021-03" db="EMBL/GenBank/DDBJ databases">
        <title>Sequencing the genomes of 1000 actinobacteria strains.</title>
        <authorList>
            <person name="Klenk H.-P."/>
        </authorList>
    </citation>
    <scope>NUCLEOTIDE SEQUENCE [LARGE SCALE GENOMIC DNA]</scope>
    <source>
        <strain evidence="4 5">DSM 14566</strain>
    </source>
</reference>
<keyword evidence="5" id="KW-1185">Reference proteome</keyword>
<feature type="domain" description="PepSY" evidence="3">
    <location>
        <begin position="107"/>
        <end position="166"/>
    </location>
</feature>
<dbReference type="Gene3D" id="3.10.450.40">
    <property type="match status" value="2"/>
</dbReference>
<feature type="compositionally biased region" description="Acidic residues" evidence="1">
    <location>
        <begin position="222"/>
        <end position="234"/>
    </location>
</feature>
<evidence type="ECO:0000256" key="2">
    <source>
        <dbReference type="SAM" id="SignalP"/>
    </source>
</evidence>
<feature type="chain" id="PRO_5046897829" evidence="2">
    <location>
        <begin position="25"/>
        <end position="241"/>
    </location>
</feature>
<evidence type="ECO:0000313" key="4">
    <source>
        <dbReference type="EMBL" id="MBP2383422.1"/>
    </source>
</evidence>
<feature type="domain" description="PepSY" evidence="3">
    <location>
        <begin position="183"/>
        <end position="237"/>
    </location>
</feature>
<feature type="compositionally biased region" description="Low complexity" evidence="1">
    <location>
        <begin position="82"/>
        <end position="102"/>
    </location>
</feature>
<dbReference type="RefSeq" id="WP_209904168.1">
    <property type="nucleotide sequence ID" value="NZ_BAAAJW010000012.1"/>
</dbReference>
<protein>
    <submittedName>
        <fullName evidence="4">Membrane protein YkoI</fullName>
    </submittedName>
</protein>
<evidence type="ECO:0000313" key="5">
    <source>
        <dbReference type="Proteomes" id="UP001519290"/>
    </source>
</evidence>
<proteinExistence type="predicted"/>
<dbReference type="EMBL" id="JAGIOD010000002">
    <property type="protein sequence ID" value="MBP2383422.1"/>
    <property type="molecule type" value="Genomic_DNA"/>
</dbReference>